<protein>
    <submittedName>
        <fullName evidence="3">Uncharacterized protein</fullName>
    </submittedName>
</protein>
<accession>A0A6C0LPS2</accession>
<evidence type="ECO:0000256" key="2">
    <source>
        <dbReference type="SAM" id="Phobius"/>
    </source>
</evidence>
<evidence type="ECO:0000313" key="3">
    <source>
        <dbReference type="EMBL" id="QHU31292.1"/>
    </source>
</evidence>
<feature type="transmembrane region" description="Helical" evidence="2">
    <location>
        <begin position="75"/>
        <end position="94"/>
    </location>
</feature>
<keyword evidence="2" id="KW-0472">Membrane</keyword>
<proteinExistence type="predicted"/>
<keyword evidence="2" id="KW-1133">Transmembrane helix</keyword>
<dbReference type="EMBL" id="MN740525">
    <property type="protein sequence ID" value="QHU31292.1"/>
    <property type="molecule type" value="Genomic_DNA"/>
</dbReference>
<dbReference type="AlphaFoldDB" id="A0A6C0LPS2"/>
<evidence type="ECO:0000256" key="1">
    <source>
        <dbReference type="SAM" id="MobiDB-lite"/>
    </source>
</evidence>
<feature type="compositionally biased region" description="Acidic residues" evidence="1">
    <location>
        <begin position="12"/>
        <end position="46"/>
    </location>
</feature>
<name>A0A6C0LPS2_9ZZZZ</name>
<reference evidence="3" key="1">
    <citation type="journal article" date="2020" name="Nature">
        <title>Giant virus diversity and host interactions through global metagenomics.</title>
        <authorList>
            <person name="Schulz F."/>
            <person name="Roux S."/>
            <person name="Paez-Espino D."/>
            <person name="Jungbluth S."/>
            <person name="Walsh D.A."/>
            <person name="Denef V.J."/>
            <person name="McMahon K.D."/>
            <person name="Konstantinidis K.T."/>
            <person name="Eloe-Fadrosh E.A."/>
            <person name="Kyrpides N.C."/>
            <person name="Woyke T."/>
        </authorList>
    </citation>
    <scope>NUCLEOTIDE SEQUENCE</scope>
    <source>
        <strain evidence="3">GVMAG-M-3300027963-21</strain>
    </source>
</reference>
<keyword evidence="2" id="KW-0812">Transmembrane</keyword>
<organism evidence="3">
    <name type="scientific">viral metagenome</name>
    <dbReference type="NCBI Taxonomy" id="1070528"/>
    <lineage>
        <taxon>unclassified sequences</taxon>
        <taxon>metagenomes</taxon>
        <taxon>organismal metagenomes</taxon>
    </lineage>
</organism>
<sequence length="102" mass="11167">MIDAICLADAADAADADEEDAEAADATDADEEDAEAADATDADEEDAEAADALFSFIIFNIFLWSSVPLRGVHHLSFPSLYFFNASIYFIYLLLPDKKVIER</sequence>
<feature type="region of interest" description="Disordered" evidence="1">
    <location>
        <begin position="11"/>
        <end position="46"/>
    </location>
</feature>